<evidence type="ECO:0000259" key="9">
    <source>
        <dbReference type="Pfam" id="PF13359"/>
    </source>
</evidence>
<reference evidence="10" key="2">
    <citation type="submission" date="2025-09" db="UniProtKB">
        <authorList>
            <consortium name="Ensembl"/>
        </authorList>
    </citation>
    <scope>IDENTIFICATION</scope>
</reference>
<dbReference type="InterPro" id="IPR045249">
    <property type="entry name" value="HARBI1-like"/>
</dbReference>
<dbReference type="Pfam" id="PF13359">
    <property type="entry name" value="DDE_Tnp_4"/>
    <property type="match status" value="1"/>
</dbReference>
<comment type="subcellular location">
    <subcellularLocation>
        <location evidence="2">Nucleus</location>
    </subcellularLocation>
</comment>
<organism evidence="10 11">
    <name type="scientific">Cyprinodon variegatus</name>
    <name type="common">Sheepshead minnow</name>
    <dbReference type="NCBI Taxonomy" id="28743"/>
    <lineage>
        <taxon>Eukaryota</taxon>
        <taxon>Metazoa</taxon>
        <taxon>Chordata</taxon>
        <taxon>Craniata</taxon>
        <taxon>Vertebrata</taxon>
        <taxon>Euteleostomi</taxon>
        <taxon>Actinopterygii</taxon>
        <taxon>Neopterygii</taxon>
        <taxon>Teleostei</taxon>
        <taxon>Neoteleostei</taxon>
        <taxon>Acanthomorphata</taxon>
        <taxon>Ovalentaria</taxon>
        <taxon>Atherinomorphae</taxon>
        <taxon>Cyprinodontiformes</taxon>
        <taxon>Cyprinodontidae</taxon>
        <taxon>Cyprinodon</taxon>
    </lineage>
</organism>
<evidence type="ECO:0000256" key="8">
    <source>
        <dbReference type="SAM" id="MobiDB-lite"/>
    </source>
</evidence>
<feature type="domain" description="DDE Tnp4" evidence="9">
    <location>
        <begin position="172"/>
        <end position="322"/>
    </location>
</feature>
<dbReference type="Proteomes" id="UP000265020">
    <property type="component" value="Unassembled WGS sequence"/>
</dbReference>
<dbReference type="Ensembl" id="ENSCVAT00000019960.1">
    <property type="protein sequence ID" value="ENSCVAP00000028196.1"/>
    <property type="gene ID" value="ENSCVAG00000015075.1"/>
</dbReference>
<dbReference type="GO" id="GO:0004518">
    <property type="term" value="F:nuclease activity"/>
    <property type="evidence" value="ECO:0007669"/>
    <property type="project" value="UniProtKB-KW"/>
</dbReference>
<evidence type="ECO:0000256" key="1">
    <source>
        <dbReference type="ARBA" id="ARBA00001968"/>
    </source>
</evidence>
<evidence type="ECO:0000256" key="3">
    <source>
        <dbReference type="ARBA" id="ARBA00006958"/>
    </source>
</evidence>
<dbReference type="GeneID" id="107086456"/>
<dbReference type="RefSeq" id="XP_015232887.1">
    <property type="nucleotide sequence ID" value="XM_015377401.1"/>
</dbReference>
<evidence type="ECO:0000313" key="10">
    <source>
        <dbReference type="Ensembl" id="ENSCVAP00000028196.1"/>
    </source>
</evidence>
<evidence type="ECO:0000256" key="7">
    <source>
        <dbReference type="ARBA" id="ARBA00023242"/>
    </source>
</evidence>
<comment type="cofactor">
    <cofactor evidence="1">
        <name>a divalent metal cation</name>
        <dbReference type="ChEBI" id="CHEBI:60240"/>
    </cofactor>
</comment>
<sequence length="382" mass="42320">MDPIVAACVSVVRSNHQIIRRRARMRRLLAMCSQIDVPIYATPSSIVPPWERYLDQTQDLRRDYRLTRTTIQALMDLLRREKTHGWGQEMEILMVLYWLAHGLSYRLVSNAFEMPRSTVCDLVHRVCDAILTLLDRVIGFPLPEQCPEIGSGFQHLAGSPAFGRCAGAIGVCHIPIKASHPGAAPDYLNRKRFHSILLQGICDSTGKLLDIFVGYPGSVPELKVLKNSPVFVGGIYPPSGYFIVGDGGYPCINTPIALLTPYHKPLQGSLEACFNARHAKACVIEKAFGMMKARWRGVFFKALEVSTTFAPKVAAVCAILHNLAVTNGDIVEPAVEEPWPSLDPPPPEGEGAKGGRLLRQEVAEQVSASQHWPLHLKDHDYD</sequence>
<keyword evidence="6" id="KW-0378">Hydrolase</keyword>
<proteinExistence type="inferred from homology"/>
<dbReference type="GeneTree" id="ENSGT00940000164797"/>
<reference evidence="10" key="1">
    <citation type="submission" date="2025-08" db="UniProtKB">
        <authorList>
            <consortium name="Ensembl"/>
        </authorList>
    </citation>
    <scope>IDENTIFICATION</scope>
</reference>
<dbReference type="GO" id="GO:0046872">
    <property type="term" value="F:metal ion binding"/>
    <property type="evidence" value="ECO:0007669"/>
    <property type="project" value="UniProtKB-KW"/>
</dbReference>
<keyword evidence="5" id="KW-0479">Metal-binding</keyword>
<evidence type="ECO:0000256" key="6">
    <source>
        <dbReference type="ARBA" id="ARBA00022801"/>
    </source>
</evidence>
<comment type="similarity">
    <text evidence="3">Belongs to the HARBI1 family.</text>
</comment>
<name>A0A3Q2E7L8_CYPVA</name>
<dbReference type="OMA" id="HIQIKPP"/>
<dbReference type="AlphaFoldDB" id="A0A3Q2E7L8"/>
<keyword evidence="7" id="KW-0539">Nucleus</keyword>
<protein>
    <submittedName>
        <fullName evidence="10">Putative nuclease HARBI1</fullName>
    </submittedName>
</protein>
<keyword evidence="11" id="KW-1185">Reference proteome</keyword>
<dbReference type="PANTHER" id="PTHR22930:SF206">
    <property type="entry name" value="NUCLEASE HARBI1"/>
    <property type="match status" value="1"/>
</dbReference>
<dbReference type="KEGG" id="cvg:107086456"/>
<dbReference type="OrthoDB" id="8962680at2759"/>
<feature type="region of interest" description="Disordered" evidence="8">
    <location>
        <begin position="335"/>
        <end position="357"/>
    </location>
</feature>
<accession>A0A3Q2E7L8</accession>
<evidence type="ECO:0000256" key="2">
    <source>
        <dbReference type="ARBA" id="ARBA00004123"/>
    </source>
</evidence>
<evidence type="ECO:0000256" key="5">
    <source>
        <dbReference type="ARBA" id="ARBA00022723"/>
    </source>
</evidence>
<evidence type="ECO:0000256" key="4">
    <source>
        <dbReference type="ARBA" id="ARBA00022722"/>
    </source>
</evidence>
<dbReference type="PANTHER" id="PTHR22930">
    <property type="match status" value="1"/>
</dbReference>
<evidence type="ECO:0000313" key="11">
    <source>
        <dbReference type="Proteomes" id="UP000265020"/>
    </source>
</evidence>
<dbReference type="GO" id="GO:0005634">
    <property type="term" value="C:nucleus"/>
    <property type="evidence" value="ECO:0007669"/>
    <property type="project" value="UniProtKB-SubCell"/>
</dbReference>
<dbReference type="GO" id="GO:0016787">
    <property type="term" value="F:hydrolase activity"/>
    <property type="evidence" value="ECO:0007669"/>
    <property type="project" value="UniProtKB-KW"/>
</dbReference>
<dbReference type="InterPro" id="IPR027806">
    <property type="entry name" value="HARBI1_dom"/>
</dbReference>
<keyword evidence="4" id="KW-0540">Nuclease</keyword>